<feature type="transmembrane region" description="Helical" evidence="1">
    <location>
        <begin position="321"/>
        <end position="343"/>
    </location>
</feature>
<feature type="transmembrane region" description="Helical" evidence="1">
    <location>
        <begin position="261"/>
        <end position="282"/>
    </location>
</feature>
<feature type="transmembrane region" description="Helical" evidence="1">
    <location>
        <begin position="434"/>
        <end position="455"/>
    </location>
</feature>
<organism evidence="4">
    <name type="scientific">Brugia pahangi</name>
    <name type="common">Filarial nematode worm</name>
    <dbReference type="NCBI Taxonomy" id="6280"/>
    <lineage>
        <taxon>Eukaryota</taxon>
        <taxon>Metazoa</taxon>
        <taxon>Ecdysozoa</taxon>
        <taxon>Nematoda</taxon>
        <taxon>Chromadorea</taxon>
        <taxon>Rhabditida</taxon>
        <taxon>Spirurina</taxon>
        <taxon>Spiruromorpha</taxon>
        <taxon>Filarioidea</taxon>
        <taxon>Onchocercidae</taxon>
        <taxon>Brugia</taxon>
    </lineage>
</organism>
<evidence type="ECO:0000256" key="1">
    <source>
        <dbReference type="SAM" id="Phobius"/>
    </source>
</evidence>
<dbReference type="STRING" id="6280.A0A0N4TIM9"/>
<feature type="transmembrane region" description="Helical" evidence="1">
    <location>
        <begin position="475"/>
        <end position="499"/>
    </location>
</feature>
<dbReference type="EMBL" id="UZAD01013130">
    <property type="protein sequence ID" value="VDN89245.1"/>
    <property type="molecule type" value="Genomic_DNA"/>
</dbReference>
<feature type="transmembrane region" description="Helical" evidence="1">
    <location>
        <begin position="400"/>
        <end position="422"/>
    </location>
</feature>
<evidence type="ECO:0000313" key="3">
    <source>
        <dbReference type="Proteomes" id="UP000278627"/>
    </source>
</evidence>
<keyword evidence="1" id="KW-0472">Membrane</keyword>
<protein>
    <submittedName>
        <fullName evidence="4">Calpain catalytic domain-containing protein</fullName>
    </submittedName>
</protein>
<name>A0A0N4TIM9_BRUPA</name>
<feature type="transmembrane region" description="Helical" evidence="1">
    <location>
        <begin position="373"/>
        <end position="394"/>
    </location>
</feature>
<keyword evidence="1" id="KW-0812">Transmembrane</keyword>
<feature type="transmembrane region" description="Helical" evidence="1">
    <location>
        <begin position="622"/>
        <end position="655"/>
    </location>
</feature>
<gene>
    <name evidence="2" type="ORF">BPAG_LOCUS8059</name>
</gene>
<evidence type="ECO:0000313" key="4">
    <source>
        <dbReference type="WBParaSite" id="BPAG_0000809701-mRNA-1"/>
    </source>
</evidence>
<feature type="transmembrane region" description="Helical" evidence="1">
    <location>
        <begin position="558"/>
        <end position="582"/>
    </location>
</feature>
<keyword evidence="3" id="KW-1185">Reference proteome</keyword>
<feature type="transmembrane region" description="Helical" evidence="1">
    <location>
        <begin position="62"/>
        <end position="78"/>
    </location>
</feature>
<dbReference type="Proteomes" id="UP000278627">
    <property type="component" value="Unassembled WGS sequence"/>
</dbReference>
<proteinExistence type="predicted"/>
<dbReference type="AlphaFoldDB" id="A0A0N4TIM9"/>
<feature type="transmembrane region" description="Helical" evidence="1">
    <location>
        <begin position="90"/>
        <end position="113"/>
    </location>
</feature>
<feature type="transmembrane region" description="Helical" evidence="1">
    <location>
        <begin position="519"/>
        <end position="546"/>
    </location>
</feature>
<sequence length="800" mass="89769">MTARSTYFYQIQEPIIHFLIVEAFFQTCNIILIIVGLTAVGLAASQFWNVSLNNYRRIDLRLLNWIYVLAGLVGLYTLSRNHGIVVAKTVHCVSIAVAIYSTAFYCVTLFRIVHLHSAVMQEQPNLQNEMQNGEVSENFTTKLVICSLMIFVPITACLAALVAAALLDRLIVVSQPTWPQYSHDQNKKYRANRLGLTVLAAIKLFSALCALALAVLVEYEHQLVSNKGLFVLIALDHIAALLTIVSAIVDLHSAIISKQSVANYKVAIGMSVIAAVWCLKSLDIEMYPYYYDDIQIWRAVGSVPRNGTQTLSVYGTVDRTYLIIIMEGFLVVLFALLFGLNLLSAVQGSKCIQYEYYDEDSMIRRNVSLQSRYLGLLHFIWGMLLMVLVVLGLIDVPWNANYIGADLMWLAVLLFATGILYITHSGSHLSIHFLLGFICFTCALEKMCSSINLTYQSATYPAFIRGPQDAFLGRLVLYSVQLMILFLETLTGFFSVIIYGRALKQRYHQAVKYSTCMHLILFLGNMFYGVVLVGCNVVFTLVYWLFSESLVEIPFFHMGNGLLVFGISILQALSLCYPALLLSVTTLNVIAASVALFMVSYAISNTYFLAAVLFTVEGFHWVIIEVVLILTACASTACVICTFCSTFAIVSFLYAACRKPTSSTSTIVLCEDNNYGTQRTLVSPQLQTPPVRHMEEQSIYWSTDENPYYYQASKRYYDQPYRIDSGYLFHDEFNISRNLRTYILATMIFRFYGYALVSPQMFDSPYAVMSADSSGRVGSGRYLRSVNSSAAQTRIGHIFS</sequence>
<keyword evidence="1" id="KW-1133">Transmembrane helix</keyword>
<evidence type="ECO:0000313" key="2">
    <source>
        <dbReference type="EMBL" id="VDN89245.1"/>
    </source>
</evidence>
<feature type="transmembrane region" description="Helical" evidence="1">
    <location>
        <begin position="194"/>
        <end position="217"/>
    </location>
</feature>
<reference evidence="4" key="1">
    <citation type="submission" date="2017-02" db="UniProtKB">
        <authorList>
            <consortium name="WormBaseParasite"/>
        </authorList>
    </citation>
    <scope>IDENTIFICATION</scope>
</reference>
<accession>A0A0N4TIM9</accession>
<reference evidence="2 3" key="2">
    <citation type="submission" date="2018-11" db="EMBL/GenBank/DDBJ databases">
        <authorList>
            <consortium name="Pathogen Informatics"/>
        </authorList>
    </citation>
    <scope>NUCLEOTIDE SEQUENCE [LARGE SCALE GENOMIC DNA]</scope>
</reference>
<feature type="transmembrane region" description="Helical" evidence="1">
    <location>
        <begin position="589"/>
        <end position="616"/>
    </location>
</feature>
<feature type="transmembrane region" description="Helical" evidence="1">
    <location>
        <begin position="229"/>
        <end position="249"/>
    </location>
</feature>
<feature type="transmembrane region" description="Helical" evidence="1">
    <location>
        <begin position="20"/>
        <end position="42"/>
    </location>
</feature>
<feature type="transmembrane region" description="Helical" evidence="1">
    <location>
        <begin position="148"/>
        <end position="173"/>
    </location>
</feature>
<dbReference type="WBParaSite" id="BPAG_0000809701-mRNA-1">
    <property type="protein sequence ID" value="BPAG_0000809701-mRNA-1"/>
    <property type="gene ID" value="BPAG_0000809701"/>
</dbReference>